<dbReference type="Proteomes" id="UP000607653">
    <property type="component" value="Unassembled WGS sequence"/>
</dbReference>
<evidence type="ECO:0000256" key="3">
    <source>
        <dbReference type="ARBA" id="ARBA00022729"/>
    </source>
</evidence>
<dbReference type="PANTHER" id="PTHR47974">
    <property type="entry name" value="OS07G0415500 PROTEIN"/>
    <property type="match status" value="1"/>
</dbReference>
<dbReference type="InterPro" id="IPR003609">
    <property type="entry name" value="Pan_app"/>
</dbReference>
<evidence type="ECO:0000256" key="4">
    <source>
        <dbReference type="ARBA" id="ARBA00022989"/>
    </source>
</evidence>
<name>A0A822Z126_NELNU</name>
<keyword evidence="8" id="KW-1185">Reference proteome</keyword>
<accession>A0A822Z126</accession>
<dbReference type="AlphaFoldDB" id="A0A822Z126"/>
<proteinExistence type="predicted"/>
<protein>
    <recommendedName>
        <fullName evidence="6">Apple domain-containing protein</fullName>
    </recommendedName>
</protein>
<dbReference type="EMBL" id="DUZY01000005">
    <property type="protein sequence ID" value="DAD40104.1"/>
    <property type="molecule type" value="Genomic_DNA"/>
</dbReference>
<sequence length="180" mass="20505">MYFASNNSPQPLPYYAYQEFGTGQDSLTYVRFNDSMLRLGSDGNLKIYTYYDKLFWFSWDVTFTLFDRDGRESECKLPTRCGSFGVCEDNQCVACPTPQGLSWWNKGCAPPKLPPCKAGANINYYRIEGVEHFSSEYSEGDGPVKVADCRAKCDRDCGCLGFFYRAQNPQNACWLLNLEL</sequence>
<evidence type="ECO:0000256" key="2">
    <source>
        <dbReference type="ARBA" id="ARBA00022692"/>
    </source>
</evidence>
<organism evidence="7 8">
    <name type="scientific">Nelumbo nucifera</name>
    <name type="common">Sacred lotus</name>
    <dbReference type="NCBI Taxonomy" id="4432"/>
    <lineage>
        <taxon>Eukaryota</taxon>
        <taxon>Viridiplantae</taxon>
        <taxon>Streptophyta</taxon>
        <taxon>Embryophyta</taxon>
        <taxon>Tracheophyta</taxon>
        <taxon>Spermatophyta</taxon>
        <taxon>Magnoliopsida</taxon>
        <taxon>Proteales</taxon>
        <taxon>Nelumbonaceae</taxon>
        <taxon>Nelumbo</taxon>
    </lineage>
</organism>
<evidence type="ECO:0000259" key="6">
    <source>
        <dbReference type="PROSITE" id="PS50948"/>
    </source>
</evidence>
<dbReference type="PANTHER" id="PTHR47974:SF9">
    <property type="entry name" value="RECEPTOR-LIKE SERINE_THREONINE-PROTEIN KINASE"/>
    <property type="match status" value="1"/>
</dbReference>
<comment type="caution">
    <text evidence="7">The sequence shown here is derived from an EMBL/GenBank/DDBJ whole genome shotgun (WGS) entry which is preliminary data.</text>
</comment>
<evidence type="ECO:0000256" key="5">
    <source>
        <dbReference type="ARBA" id="ARBA00023136"/>
    </source>
</evidence>
<feature type="domain" description="Apple" evidence="6">
    <location>
        <begin position="116"/>
        <end position="180"/>
    </location>
</feature>
<evidence type="ECO:0000313" key="7">
    <source>
        <dbReference type="EMBL" id="DAD40104.1"/>
    </source>
</evidence>
<reference evidence="7 8" key="1">
    <citation type="journal article" date="2020" name="Mol. Biol. Evol.">
        <title>Distinct Expression and Methylation Patterns for Genes with Different Fates following a Single Whole-Genome Duplication in Flowering Plants.</title>
        <authorList>
            <person name="Shi T."/>
            <person name="Rahmani R.S."/>
            <person name="Gugger P.F."/>
            <person name="Wang M."/>
            <person name="Li H."/>
            <person name="Zhang Y."/>
            <person name="Li Z."/>
            <person name="Wang Q."/>
            <person name="Van de Peer Y."/>
            <person name="Marchal K."/>
            <person name="Chen J."/>
        </authorList>
    </citation>
    <scope>NUCLEOTIDE SEQUENCE [LARGE SCALE GENOMIC DNA]</scope>
    <source>
        <tissue evidence="7">Leaf</tissue>
    </source>
</reference>
<keyword evidence="2" id="KW-0812">Transmembrane</keyword>
<comment type="subcellular location">
    <subcellularLocation>
        <location evidence="1">Membrane</location>
        <topology evidence="1">Single-pass membrane protein</topology>
    </subcellularLocation>
</comment>
<keyword evidence="5" id="KW-0472">Membrane</keyword>
<evidence type="ECO:0000313" key="8">
    <source>
        <dbReference type="Proteomes" id="UP000607653"/>
    </source>
</evidence>
<dbReference type="PROSITE" id="PS50948">
    <property type="entry name" value="PAN"/>
    <property type="match status" value="1"/>
</dbReference>
<keyword evidence="4" id="KW-1133">Transmembrane helix</keyword>
<dbReference type="GO" id="GO:0016020">
    <property type="term" value="C:membrane"/>
    <property type="evidence" value="ECO:0007669"/>
    <property type="project" value="UniProtKB-SubCell"/>
</dbReference>
<gene>
    <name evidence="7" type="ORF">HUJ06_014427</name>
</gene>
<keyword evidence="3" id="KW-0732">Signal</keyword>
<evidence type="ECO:0000256" key="1">
    <source>
        <dbReference type="ARBA" id="ARBA00004167"/>
    </source>
</evidence>